<accession>A0A2S5R7D2</accession>
<dbReference type="Proteomes" id="UP000239425">
    <property type="component" value="Unassembled WGS sequence"/>
</dbReference>
<dbReference type="EMBL" id="PHHC01000141">
    <property type="protein sequence ID" value="PPE03035.1"/>
    <property type="molecule type" value="Genomic_DNA"/>
</dbReference>
<comment type="caution">
    <text evidence="1">The sequence shown here is derived from an EMBL/GenBank/DDBJ whole genome shotgun (WGS) entry which is preliminary data.</text>
</comment>
<protein>
    <submittedName>
        <fullName evidence="1">Uncharacterized protein</fullName>
    </submittedName>
</protein>
<sequence length="61" mass="6681">MEGIGGKLALISIKNTSVCVKKLPLTDLKQLPQHFMSIANIFDSPLGDQYGVGSCWLWGME</sequence>
<keyword evidence="2" id="KW-1185">Reference proteome</keyword>
<gene>
    <name evidence="1" type="ORF">HCUR_01466</name>
</gene>
<evidence type="ECO:0000313" key="1">
    <source>
        <dbReference type="EMBL" id="PPE03035.1"/>
    </source>
</evidence>
<name>A0A2S5R7D2_9PROT</name>
<dbReference type="AlphaFoldDB" id="A0A2S5R7D2"/>
<organism evidence="1 2">
    <name type="scientific">Holospora curviuscula</name>
    <dbReference type="NCBI Taxonomy" id="1082868"/>
    <lineage>
        <taxon>Bacteria</taxon>
        <taxon>Pseudomonadati</taxon>
        <taxon>Pseudomonadota</taxon>
        <taxon>Alphaproteobacteria</taxon>
        <taxon>Holosporales</taxon>
        <taxon>Holosporaceae</taxon>
        <taxon>Holospora</taxon>
    </lineage>
</organism>
<proteinExistence type="predicted"/>
<reference evidence="1 2" key="1">
    <citation type="submission" date="2017-11" db="EMBL/GenBank/DDBJ databases">
        <title>Comparative genomic analysis of Holospora spp., intranuclear symbionts of paramecia.</title>
        <authorList>
            <person name="Garushyants S.K."/>
            <person name="Beliavskaya A."/>
            <person name="Malko D.B."/>
            <person name="Logacheva M.D."/>
            <person name="Rautian M.S."/>
            <person name="Gelfand M.S."/>
        </authorList>
    </citation>
    <scope>NUCLEOTIDE SEQUENCE [LARGE SCALE GENOMIC DNA]</scope>
    <source>
        <strain evidence="2">02AZ16</strain>
    </source>
</reference>
<dbReference type="RefSeq" id="WP_104207371.1">
    <property type="nucleotide sequence ID" value="NZ_PHHC01000141.1"/>
</dbReference>
<evidence type="ECO:0000313" key="2">
    <source>
        <dbReference type="Proteomes" id="UP000239425"/>
    </source>
</evidence>